<feature type="region of interest" description="Disordered" evidence="1">
    <location>
        <begin position="57"/>
        <end position="84"/>
    </location>
</feature>
<accession>A0A916T0B6</accession>
<evidence type="ECO:0000256" key="1">
    <source>
        <dbReference type="SAM" id="MobiDB-lite"/>
    </source>
</evidence>
<evidence type="ECO:0000313" key="2">
    <source>
        <dbReference type="EMBL" id="GGB22812.1"/>
    </source>
</evidence>
<feature type="compositionally biased region" description="Basic and acidic residues" evidence="1">
    <location>
        <begin position="58"/>
        <end position="67"/>
    </location>
</feature>
<feature type="region of interest" description="Disordered" evidence="1">
    <location>
        <begin position="1"/>
        <end position="45"/>
    </location>
</feature>
<dbReference type="Proteomes" id="UP000636793">
    <property type="component" value="Unassembled WGS sequence"/>
</dbReference>
<dbReference type="EMBL" id="BMHI01000002">
    <property type="protein sequence ID" value="GGB22812.1"/>
    <property type="molecule type" value="Genomic_DNA"/>
</dbReference>
<organism evidence="2 3">
    <name type="scientific">Flexivirga endophytica</name>
    <dbReference type="NCBI Taxonomy" id="1849103"/>
    <lineage>
        <taxon>Bacteria</taxon>
        <taxon>Bacillati</taxon>
        <taxon>Actinomycetota</taxon>
        <taxon>Actinomycetes</taxon>
        <taxon>Micrococcales</taxon>
        <taxon>Dermacoccaceae</taxon>
        <taxon>Flexivirga</taxon>
    </lineage>
</organism>
<sequence>MHSSSQLLNRLEEAVTTPPDDFENDPTGMRDLLRSLPDPGPMPQDVADRIAAALAAEHAGRAEDDRSNVTPMTRTGRSSKPAGRRWMQAVGGVAAAAAVAAVAVVGINSLQQDNAPTSAVPSGGTHRSVSTDELADRVQVESTGTSYTGASFNTQAASMATGSKTSRIPAQELLTQFGALTKPRAIIGCVRTVGGSLLDDPSSIKVDLATYDGKPALIVVVTDDGKRTAFAVSSSCSKGDKPYAAPRSV</sequence>
<comment type="caution">
    <text evidence="2">The sequence shown here is derived from an EMBL/GenBank/DDBJ whole genome shotgun (WGS) entry which is preliminary data.</text>
</comment>
<keyword evidence="3" id="KW-1185">Reference proteome</keyword>
<protein>
    <submittedName>
        <fullName evidence="2">Uncharacterized protein</fullName>
    </submittedName>
</protein>
<dbReference type="AlphaFoldDB" id="A0A916T0B6"/>
<feature type="region of interest" description="Disordered" evidence="1">
    <location>
        <begin position="114"/>
        <end position="133"/>
    </location>
</feature>
<feature type="compositionally biased region" description="Polar residues" evidence="1">
    <location>
        <begin position="114"/>
        <end position="128"/>
    </location>
</feature>
<proteinExistence type="predicted"/>
<gene>
    <name evidence="2" type="ORF">GCM10011492_10810</name>
</gene>
<feature type="compositionally biased region" description="Polar residues" evidence="1">
    <location>
        <begin position="68"/>
        <end position="78"/>
    </location>
</feature>
<evidence type="ECO:0000313" key="3">
    <source>
        <dbReference type="Proteomes" id="UP000636793"/>
    </source>
</evidence>
<name>A0A916T0B6_9MICO</name>
<reference evidence="2" key="2">
    <citation type="submission" date="2020-09" db="EMBL/GenBank/DDBJ databases">
        <authorList>
            <person name="Sun Q."/>
            <person name="Zhou Y."/>
        </authorList>
    </citation>
    <scope>NUCLEOTIDE SEQUENCE</scope>
    <source>
        <strain evidence="2">CGMCC 1.15085</strain>
    </source>
</reference>
<reference evidence="2" key="1">
    <citation type="journal article" date="2014" name="Int. J. Syst. Evol. Microbiol.">
        <title>Complete genome sequence of Corynebacterium casei LMG S-19264T (=DSM 44701T), isolated from a smear-ripened cheese.</title>
        <authorList>
            <consortium name="US DOE Joint Genome Institute (JGI-PGF)"/>
            <person name="Walter F."/>
            <person name="Albersmeier A."/>
            <person name="Kalinowski J."/>
            <person name="Ruckert C."/>
        </authorList>
    </citation>
    <scope>NUCLEOTIDE SEQUENCE</scope>
    <source>
        <strain evidence="2">CGMCC 1.15085</strain>
    </source>
</reference>